<comment type="caution">
    <text evidence="1">The sequence shown here is derived from an EMBL/GenBank/DDBJ whole genome shotgun (WGS) entry which is preliminary data.</text>
</comment>
<dbReference type="Proteomes" id="UP000235965">
    <property type="component" value="Unassembled WGS sequence"/>
</dbReference>
<dbReference type="AlphaFoldDB" id="A0A2J7R9G0"/>
<sequence length="97" mass="10736">MCLSHSHFAQDDRTLGAGTLHQVTSQTWGYPSRNNPQHSAAFSDDAMGVTQIKERFNRFKDGLMLADHRLAICEVADEVGISRGSANMILTEDLGMR</sequence>
<name>A0A2J7R9G0_9NEOP</name>
<reference evidence="1 2" key="1">
    <citation type="submission" date="2017-12" db="EMBL/GenBank/DDBJ databases">
        <title>Hemimetabolous genomes reveal molecular basis of termite eusociality.</title>
        <authorList>
            <person name="Harrison M.C."/>
            <person name="Jongepier E."/>
            <person name="Robertson H.M."/>
            <person name="Arning N."/>
            <person name="Bitard-Feildel T."/>
            <person name="Chao H."/>
            <person name="Childers C.P."/>
            <person name="Dinh H."/>
            <person name="Doddapaneni H."/>
            <person name="Dugan S."/>
            <person name="Gowin J."/>
            <person name="Greiner C."/>
            <person name="Han Y."/>
            <person name="Hu H."/>
            <person name="Hughes D.S.T."/>
            <person name="Huylmans A.-K."/>
            <person name="Kemena C."/>
            <person name="Kremer L.P.M."/>
            <person name="Lee S.L."/>
            <person name="Lopez-Ezquerra A."/>
            <person name="Mallet L."/>
            <person name="Monroy-Kuhn J.M."/>
            <person name="Moser A."/>
            <person name="Murali S.C."/>
            <person name="Muzny D.M."/>
            <person name="Otani S."/>
            <person name="Piulachs M.-D."/>
            <person name="Poelchau M."/>
            <person name="Qu J."/>
            <person name="Schaub F."/>
            <person name="Wada-Katsumata A."/>
            <person name="Worley K.C."/>
            <person name="Xie Q."/>
            <person name="Ylla G."/>
            <person name="Poulsen M."/>
            <person name="Gibbs R.A."/>
            <person name="Schal C."/>
            <person name="Richards S."/>
            <person name="Belles X."/>
            <person name="Korb J."/>
            <person name="Bornberg-Bauer E."/>
        </authorList>
    </citation>
    <scope>NUCLEOTIDE SEQUENCE [LARGE SCALE GENOMIC DNA]</scope>
    <source>
        <tissue evidence="1">Whole body</tissue>
    </source>
</reference>
<evidence type="ECO:0000313" key="1">
    <source>
        <dbReference type="EMBL" id="PNF37480.1"/>
    </source>
</evidence>
<organism evidence="1 2">
    <name type="scientific">Cryptotermes secundus</name>
    <dbReference type="NCBI Taxonomy" id="105785"/>
    <lineage>
        <taxon>Eukaryota</taxon>
        <taxon>Metazoa</taxon>
        <taxon>Ecdysozoa</taxon>
        <taxon>Arthropoda</taxon>
        <taxon>Hexapoda</taxon>
        <taxon>Insecta</taxon>
        <taxon>Pterygota</taxon>
        <taxon>Neoptera</taxon>
        <taxon>Polyneoptera</taxon>
        <taxon>Dictyoptera</taxon>
        <taxon>Blattodea</taxon>
        <taxon>Blattoidea</taxon>
        <taxon>Termitoidae</taxon>
        <taxon>Kalotermitidae</taxon>
        <taxon>Cryptotermitinae</taxon>
        <taxon>Cryptotermes</taxon>
    </lineage>
</organism>
<accession>A0A2J7R9G0</accession>
<protein>
    <submittedName>
        <fullName evidence="1">Uncharacterized protein</fullName>
    </submittedName>
</protein>
<keyword evidence="2" id="KW-1185">Reference proteome</keyword>
<dbReference type="EMBL" id="NEVH01006590">
    <property type="protein sequence ID" value="PNF37480.1"/>
    <property type="molecule type" value="Genomic_DNA"/>
</dbReference>
<evidence type="ECO:0000313" key="2">
    <source>
        <dbReference type="Proteomes" id="UP000235965"/>
    </source>
</evidence>
<gene>
    <name evidence="1" type="ORF">B7P43_G14867</name>
</gene>
<dbReference type="InParanoid" id="A0A2J7R9G0"/>
<proteinExistence type="predicted"/>